<comment type="caution">
    <text evidence="1">The sequence shown here is derived from an EMBL/GenBank/DDBJ whole genome shotgun (WGS) entry which is preliminary data.</text>
</comment>
<sequence>MISRGALRHTAGMGFLDGKAGVITGAGSGLGEAYARHAAREGVSFVVNDLAGVERVVADIRADGGVAL</sequence>
<dbReference type="Proteomes" id="UP001500416">
    <property type="component" value="Unassembled WGS sequence"/>
</dbReference>
<keyword evidence="2" id="KW-1185">Reference proteome</keyword>
<dbReference type="EMBL" id="BAAABU010000006">
    <property type="protein sequence ID" value="GAA0233020.1"/>
    <property type="molecule type" value="Genomic_DNA"/>
</dbReference>
<proteinExistence type="predicted"/>
<dbReference type="InterPro" id="IPR036291">
    <property type="entry name" value="NAD(P)-bd_dom_sf"/>
</dbReference>
<name>A0ABN0TXY8_9PSEU</name>
<organism evidence="1 2">
    <name type="scientific">Saccharothrix mutabilis subsp. mutabilis</name>
    <dbReference type="NCBI Taxonomy" id="66855"/>
    <lineage>
        <taxon>Bacteria</taxon>
        <taxon>Bacillati</taxon>
        <taxon>Actinomycetota</taxon>
        <taxon>Actinomycetes</taxon>
        <taxon>Pseudonocardiales</taxon>
        <taxon>Pseudonocardiaceae</taxon>
        <taxon>Saccharothrix</taxon>
    </lineage>
</organism>
<evidence type="ECO:0000313" key="1">
    <source>
        <dbReference type="EMBL" id="GAA0233020.1"/>
    </source>
</evidence>
<dbReference type="SUPFAM" id="SSF51735">
    <property type="entry name" value="NAD(P)-binding Rossmann-fold domains"/>
    <property type="match status" value="1"/>
</dbReference>
<gene>
    <name evidence="1" type="ORF">GCM10010492_34760</name>
</gene>
<evidence type="ECO:0008006" key="3">
    <source>
        <dbReference type="Google" id="ProtNLM"/>
    </source>
</evidence>
<evidence type="ECO:0000313" key="2">
    <source>
        <dbReference type="Proteomes" id="UP001500416"/>
    </source>
</evidence>
<reference evidence="1 2" key="1">
    <citation type="journal article" date="2019" name="Int. J. Syst. Evol. Microbiol.">
        <title>The Global Catalogue of Microorganisms (GCM) 10K type strain sequencing project: providing services to taxonomists for standard genome sequencing and annotation.</title>
        <authorList>
            <consortium name="The Broad Institute Genomics Platform"/>
            <consortium name="The Broad Institute Genome Sequencing Center for Infectious Disease"/>
            <person name="Wu L."/>
            <person name="Ma J."/>
        </authorList>
    </citation>
    <scope>NUCLEOTIDE SEQUENCE [LARGE SCALE GENOMIC DNA]</scope>
    <source>
        <strain evidence="1 2">JCM 3380</strain>
    </source>
</reference>
<dbReference type="Gene3D" id="3.40.50.720">
    <property type="entry name" value="NAD(P)-binding Rossmann-like Domain"/>
    <property type="match status" value="1"/>
</dbReference>
<accession>A0ABN0TXY8</accession>
<protein>
    <recommendedName>
        <fullName evidence="3">SDR family NAD(P)-dependent oxidoreductase</fullName>
    </recommendedName>
</protein>